<feature type="compositionally biased region" description="Basic and acidic residues" evidence="1">
    <location>
        <begin position="1"/>
        <end position="21"/>
    </location>
</feature>
<name>A0A164HQF5_9CRUS</name>
<feature type="region of interest" description="Disordered" evidence="1">
    <location>
        <begin position="1"/>
        <end position="24"/>
    </location>
</feature>
<reference evidence="2 3" key="1">
    <citation type="submission" date="2016-03" db="EMBL/GenBank/DDBJ databases">
        <title>EvidentialGene: Evidence-directed Construction of Genes on Genomes.</title>
        <authorList>
            <person name="Gilbert D.G."/>
            <person name="Choi J.-H."/>
            <person name="Mockaitis K."/>
            <person name="Colbourne J."/>
            <person name="Pfrender M."/>
        </authorList>
    </citation>
    <scope>NUCLEOTIDE SEQUENCE [LARGE SCALE GENOMIC DNA]</scope>
    <source>
        <strain evidence="2 3">Xinb3</strain>
        <tissue evidence="2">Complete organism</tissue>
    </source>
</reference>
<dbReference type="AlphaFoldDB" id="A0A164HQF5"/>
<evidence type="ECO:0000313" key="3">
    <source>
        <dbReference type="Proteomes" id="UP000076858"/>
    </source>
</evidence>
<feature type="non-terminal residue" evidence="2">
    <location>
        <position position="1"/>
    </location>
</feature>
<gene>
    <name evidence="2" type="ORF">APZ42_003213</name>
</gene>
<feature type="non-terminal residue" evidence="2">
    <location>
        <position position="152"/>
    </location>
</feature>
<proteinExistence type="predicted"/>
<comment type="caution">
    <text evidence="2">The sequence shown here is derived from an EMBL/GenBank/DDBJ whole genome shotgun (WGS) entry which is preliminary data.</text>
</comment>
<organism evidence="2 3">
    <name type="scientific">Daphnia magna</name>
    <dbReference type="NCBI Taxonomy" id="35525"/>
    <lineage>
        <taxon>Eukaryota</taxon>
        <taxon>Metazoa</taxon>
        <taxon>Ecdysozoa</taxon>
        <taxon>Arthropoda</taxon>
        <taxon>Crustacea</taxon>
        <taxon>Branchiopoda</taxon>
        <taxon>Diplostraca</taxon>
        <taxon>Cladocera</taxon>
        <taxon>Anomopoda</taxon>
        <taxon>Daphniidae</taxon>
        <taxon>Daphnia</taxon>
    </lineage>
</organism>
<sequence>RDQGLRRAPEEDQARYRDRRPAMAQARRGRLYALHQRPDGQEAGRGLLVAVGRPLRHLCQAGGAARLFQVARHEVHRCRRGGLDRERAGDGAGLSHRHLEQQLRRVRLAGRPARAQGIHHAAEGLHQGRVSVFLADHRLHLDAVPGRGHQES</sequence>
<dbReference type="GO" id="GO:0016829">
    <property type="term" value="F:lyase activity"/>
    <property type="evidence" value="ECO:0007669"/>
    <property type="project" value="UniProtKB-KW"/>
</dbReference>
<keyword evidence="3" id="KW-1185">Reference proteome</keyword>
<evidence type="ECO:0000313" key="2">
    <source>
        <dbReference type="EMBL" id="KZS00465.1"/>
    </source>
</evidence>
<dbReference type="Proteomes" id="UP000076858">
    <property type="component" value="Unassembled WGS sequence"/>
</dbReference>
<keyword evidence="2" id="KW-0456">Lyase</keyword>
<dbReference type="EMBL" id="LRGB01009837">
    <property type="protein sequence ID" value="KZS00465.1"/>
    <property type="molecule type" value="Genomic_DNA"/>
</dbReference>
<evidence type="ECO:0000256" key="1">
    <source>
        <dbReference type="SAM" id="MobiDB-lite"/>
    </source>
</evidence>
<protein>
    <submittedName>
        <fullName evidence="2">Argininosuccinate lyase/sw-like protein</fullName>
    </submittedName>
</protein>
<accession>A0A164HQF5</accession>